<sequence length="349" mass="38710">MKLPLLAFLSLPLSVVAQYRPSYTPAPPRIGPSPMQMQQQSQQLARQNFQRQQAQQMQMMQQQMMRNQQQQALRSQAQMQRQMQQQLLWMRLRNGQQAAEDKQRQEQAEQQANEQIAQLAQEQQRKRLAQPAQDAQQAAAQQREDARQLTRLTVKSYQEVFLRGAVTDALQTMALSPAAQEQVQRISEELRDGAWWSQQDPAQAQAQVAAHSATLTNLTSTLLGYDIATTPPAVAAPSASRLSEGLANDEFDRGEAARLLNDAALAERITAGAGLARAVRALQQLAAPAGPPDSKKLRTEVKASLRQVNQELQRYHARVGTTGKLSAAQKAIVQATDEYLAKTKGDTGK</sequence>
<reference evidence="3 4" key="1">
    <citation type="submission" date="2018-12" db="EMBL/GenBank/DDBJ databases">
        <title>Hymenobacter gummosus sp. nov., isolated from a spring.</title>
        <authorList>
            <person name="Nie L."/>
        </authorList>
    </citation>
    <scope>NUCLEOTIDE SEQUENCE [LARGE SCALE GENOMIC DNA]</scope>
    <source>
        <strain evidence="3 4">KCTC 52166</strain>
    </source>
</reference>
<feature type="region of interest" description="Disordered" evidence="1">
    <location>
        <begin position="94"/>
        <end position="142"/>
    </location>
</feature>
<keyword evidence="4" id="KW-1185">Reference proteome</keyword>
<evidence type="ECO:0000313" key="4">
    <source>
        <dbReference type="Proteomes" id="UP000282184"/>
    </source>
</evidence>
<evidence type="ECO:0000256" key="1">
    <source>
        <dbReference type="SAM" id="MobiDB-lite"/>
    </source>
</evidence>
<dbReference type="AlphaFoldDB" id="A0A431U4X6"/>
<organism evidence="3 4">
    <name type="scientific">Hymenobacter gummosus</name>
    <dbReference type="NCBI Taxonomy" id="1776032"/>
    <lineage>
        <taxon>Bacteria</taxon>
        <taxon>Pseudomonadati</taxon>
        <taxon>Bacteroidota</taxon>
        <taxon>Cytophagia</taxon>
        <taxon>Cytophagales</taxon>
        <taxon>Hymenobacteraceae</taxon>
        <taxon>Hymenobacter</taxon>
    </lineage>
</organism>
<protein>
    <submittedName>
        <fullName evidence="3">Uncharacterized protein</fullName>
    </submittedName>
</protein>
<comment type="caution">
    <text evidence="3">The sequence shown here is derived from an EMBL/GenBank/DDBJ whole genome shotgun (WGS) entry which is preliminary data.</text>
</comment>
<gene>
    <name evidence="3" type="ORF">EJV47_06210</name>
</gene>
<evidence type="ECO:0000256" key="2">
    <source>
        <dbReference type="SAM" id="SignalP"/>
    </source>
</evidence>
<dbReference type="RefSeq" id="WP_126692288.1">
    <property type="nucleotide sequence ID" value="NZ_RXOF01000003.1"/>
</dbReference>
<feature type="compositionally biased region" description="Low complexity" evidence="1">
    <location>
        <begin position="129"/>
        <end position="141"/>
    </location>
</feature>
<name>A0A431U4X6_9BACT</name>
<proteinExistence type="predicted"/>
<feature type="chain" id="PRO_5019028181" evidence="2">
    <location>
        <begin position="18"/>
        <end position="349"/>
    </location>
</feature>
<feature type="compositionally biased region" description="Low complexity" evidence="1">
    <location>
        <begin position="108"/>
        <end position="122"/>
    </location>
</feature>
<dbReference type="Proteomes" id="UP000282184">
    <property type="component" value="Unassembled WGS sequence"/>
</dbReference>
<feature type="signal peptide" evidence="2">
    <location>
        <begin position="1"/>
        <end position="17"/>
    </location>
</feature>
<keyword evidence="2" id="KW-0732">Signal</keyword>
<dbReference type="EMBL" id="RXOF01000003">
    <property type="protein sequence ID" value="RTQ51395.1"/>
    <property type="molecule type" value="Genomic_DNA"/>
</dbReference>
<accession>A0A431U4X6</accession>
<evidence type="ECO:0000313" key="3">
    <source>
        <dbReference type="EMBL" id="RTQ51395.1"/>
    </source>
</evidence>